<name>A0A9W6VPV7_9ACTN</name>
<organism evidence="1 2">
    <name type="scientific">Actinoallomurus iriomotensis</name>
    <dbReference type="NCBI Taxonomy" id="478107"/>
    <lineage>
        <taxon>Bacteria</taxon>
        <taxon>Bacillati</taxon>
        <taxon>Actinomycetota</taxon>
        <taxon>Actinomycetes</taxon>
        <taxon>Streptosporangiales</taxon>
        <taxon>Thermomonosporaceae</taxon>
        <taxon>Actinoallomurus</taxon>
    </lineage>
</organism>
<evidence type="ECO:0000313" key="1">
    <source>
        <dbReference type="EMBL" id="GLY74842.1"/>
    </source>
</evidence>
<dbReference type="Proteomes" id="UP001165135">
    <property type="component" value="Unassembled WGS sequence"/>
</dbReference>
<dbReference type="EMBL" id="BSTJ01000003">
    <property type="protein sequence ID" value="GLY74842.1"/>
    <property type="molecule type" value="Genomic_DNA"/>
</dbReference>
<sequence>MADDGTFSVDIEELRRGGVDIEHLANLAATIYGDLHNVTSKYGRRLGGNGDTQKAFEANYYPAAEDSEGFLRDLKDLVDTHGGKTILLGGLFGDVNDTTITESGSGGHGRKG</sequence>
<dbReference type="AlphaFoldDB" id="A0A9W6VPV7"/>
<accession>A0A9W6VPV7</accession>
<gene>
    <name evidence="1" type="ORF">Airi01_031090</name>
</gene>
<reference evidence="1" key="1">
    <citation type="submission" date="2023-03" db="EMBL/GenBank/DDBJ databases">
        <title>Actinoallomurus iriomotensis NBRC 103681.</title>
        <authorList>
            <person name="Ichikawa N."/>
            <person name="Sato H."/>
            <person name="Tonouchi N."/>
        </authorList>
    </citation>
    <scope>NUCLEOTIDE SEQUENCE</scope>
    <source>
        <strain evidence="1">NBRC 103681</strain>
    </source>
</reference>
<dbReference type="RefSeq" id="WP_285621004.1">
    <property type="nucleotide sequence ID" value="NZ_BSTJ01000003.1"/>
</dbReference>
<comment type="caution">
    <text evidence="1">The sequence shown here is derived from an EMBL/GenBank/DDBJ whole genome shotgun (WGS) entry which is preliminary data.</text>
</comment>
<evidence type="ECO:0000313" key="2">
    <source>
        <dbReference type="Proteomes" id="UP001165135"/>
    </source>
</evidence>
<protein>
    <submittedName>
        <fullName evidence="1">Uncharacterized protein</fullName>
    </submittedName>
</protein>
<proteinExistence type="predicted"/>